<feature type="active site" evidence="16">
    <location>
        <position position="277"/>
    </location>
</feature>
<dbReference type="HAMAP" id="MF_00037">
    <property type="entry name" value="MurB"/>
    <property type="match status" value="1"/>
</dbReference>
<dbReference type="Gene3D" id="3.30.43.10">
    <property type="entry name" value="Uridine Diphospho-n-acetylenolpyruvylglucosamine Reductase, domain 2"/>
    <property type="match status" value="1"/>
</dbReference>
<comment type="pathway">
    <text evidence="4 16">Cell wall biogenesis; peptidoglycan biosynthesis.</text>
</comment>
<dbReference type="InterPro" id="IPR016167">
    <property type="entry name" value="FAD-bd_PCMH_sub1"/>
</dbReference>
<evidence type="ECO:0000256" key="10">
    <source>
        <dbReference type="ARBA" id="ARBA00022960"/>
    </source>
</evidence>
<feature type="active site" description="Proton donor" evidence="16">
    <location>
        <position position="211"/>
    </location>
</feature>
<dbReference type="InterPro" id="IPR036318">
    <property type="entry name" value="FAD-bd_PCMH-like_sf"/>
</dbReference>
<comment type="catalytic activity">
    <reaction evidence="15 16">
        <text>UDP-N-acetyl-alpha-D-muramate + NADP(+) = UDP-N-acetyl-3-O-(1-carboxyvinyl)-alpha-D-glucosamine + NADPH + H(+)</text>
        <dbReference type="Rhea" id="RHEA:12248"/>
        <dbReference type="ChEBI" id="CHEBI:15378"/>
        <dbReference type="ChEBI" id="CHEBI:57783"/>
        <dbReference type="ChEBI" id="CHEBI:58349"/>
        <dbReference type="ChEBI" id="CHEBI:68483"/>
        <dbReference type="ChEBI" id="CHEBI:70757"/>
        <dbReference type="EC" id="1.3.1.98"/>
    </reaction>
</comment>
<sequence length="298" mass="30769">MTAVPDALPKRVRLSTLTTLGVGGEAELWVAETTGELAAATRAPYRVLGAGSNLLVADAGVGERVIKLGRAYNDVRGFGAGHGSAHDVWLGAATPLPGLVRRAAEVGWSGLEGLLGVPAVLGGAVAMNAGTRFGEMSDTLREVEVFVAGGLERLPADALGLSYRHSSLPPGAVLTRVRLRLTPSSPERVRAQLARVDAARQGQPKSKSAGCAFKNPPGDSAGRLIDAAGLKGLRVGQAVVSPEHGNFIVNIGGATAADIVRLLELIRARVGTPLRAEWELWGFGPGTLKEVTCAALSS</sequence>
<evidence type="ECO:0000256" key="8">
    <source>
        <dbReference type="ARBA" id="ARBA00022827"/>
    </source>
</evidence>
<keyword evidence="6 16" id="KW-0132">Cell division</keyword>
<keyword evidence="7 16" id="KW-0285">Flavoprotein</keyword>
<organism evidence="18">
    <name type="scientific">uncultured Truepera sp</name>
    <dbReference type="NCBI Taxonomy" id="543023"/>
    <lineage>
        <taxon>Bacteria</taxon>
        <taxon>Thermotogati</taxon>
        <taxon>Deinococcota</taxon>
        <taxon>Deinococci</taxon>
        <taxon>Trueperales</taxon>
        <taxon>Trueperaceae</taxon>
        <taxon>Truepera</taxon>
        <taxon>environmental samples</taxon>
    </lineage>
</organism>
<keyword evidence="12 16" id="KW-0560">Oxidoreductase</keyword>
<protein>
    <recommendedName>
        <fullName evidence="16">UDP-N-acetylenolpyruvoylglucosamine reductase</fullName>
        <ecNumber evidence="16">1.3.1.98</ecNumber>
    </recommendedName>
    <alternativeName>
        <fullName evidence="16">UDP-N-acetylmuramate dehydrogenase</fullName>
    </alternativeName>
</protein>
<evidence type="ECO:0000256" key="6">
    <source>
        <dbReference type="ARBA" id="ARBA00022618"/>
    </source>
</evidence>
<evidence type="ECO:0000256" key="4">
    <source>
        <dbReference type="ARBA" id="ARBA00004752"/>
    </source>
</evidence>
<keyword evidence="10 16" id="KW-0133">Cell shape</keyword>
<dbReference type="InterPro" id="IPR036635">
    <property type="entry name" value="MurB_C_sf"/>
</dbReference>
<dbReference type="GO" id="GO:0009252">
    <property type="term" value="P:peptidoglycan biosynthetic process"/>
    <property type="evidence" value="ECO:0007669"/>
    <property type="project" value="UniProtKB-UniRule"/>
</dbReference>
<evidence type="ECO:0000256" key="3">
    <source>
        <dbReference type="ARBA" id="ARBA00004496"/>
    </source>
</evidence>
<feature type="active site" evidence="16">
    <location>
        <position position="164"/>
    </location>
</feature>
<evidence type="ECO:0000259" key="17">
    <source>
        <dbReference type="PROSITE" id="PS51387"/>
    </source>
</evidence>
<dbReference type="PROSITE" id="PS51387">
    <property type="entry name" value="FAD_PCMH"/>
    <property type="match status" value="1"/>
</dbReference>
<dbReference type="EMBL" id="CADCWP010000342">
    <property type="protein sequence ID" value="CAA9587531.1"/>
    <property type="molecule type" value="Genomic_DNA"/>
</dbReference>
<keyword evidence="8 16" id="KW-0274">FAD</keyword>
<dbReference type="GO" id="GO:0071949">
    <property type="term" value="F:FAD binding"/>
    <property type="evidence" value="ECO:0007669"/>
    <property type="project" value="InterPro"/>
</dbReference>
<evidence type="ECO:0000256" key="16">
    <source>
        <dbReference type="HAMAP-Rule" id="MF_00037"/>
    </source>
</evidence>
<evidence type="ECO:0000256" key="7">
    <source>
        <dbReference type="ARBA" id="ARBA00022630"/>
    </source>
</evidence>
<evidence type="ECO:0000256" key="9">
    <source>
        <dbReference type="ARBA" id="ARBA00022857"/>
    </source>
</evidence>
<keyword evidence="14 16" id="KW-0961">Cell wall biogenesis/degradation</keyword>
<comment type="cofactor">
    <cofactor evidence="1 16">
        <name>FAD</name>
        <dbReference type="ChEBI" id="CHEBI:57692"/>
    </cofactor>
</comment>
<dbReference type="NCBIfam" id="NF011245">
    <property type="entry name" value="PRK14651.1"/>
    <property type="match status" value="1"/>
</dbReference>
<evidence type="ECO:0000256" key="11">
    <source>
        <dbReference type="ARBA" id="ARBA00022984"/>
    </source>
</evidence>
<dbReference type="InterPro" id="IPR016166">
    <property type="entry name" value="FAD-bd_PCMH"/>
</dbReference>
<gene>
    <name evidence="16" type="primary">murB</name>
    <name evidence="18" type="ORF">AVDCRST_MAG86-3835</name>
</gene>
<accession>A0A6J4VYB4</accession>
<dbReference type="NCBIfam" id="TIGR00179">
    <property type="entry name" value="murB"/>
    <property type="match status" value="1"/>
</dbReference>
<dbReference type="GO" id="GO:0071555">
    <property type="term" value="P:cell wall organization"/>
    <property type="evidence" value="ECO:0007669"/>
    <property type="project" value="UniProtKB-KW"/>
</dbReference>
<dbReference type="Gene3D" id="3.30.465.10">
    <property type="match status" value="1"/>
</dbReference>
<keyword evidence="5 16" id="KW-0963">Cytoplasm</keyword>
<dbReference type="GO" id="GO:0008762">
    <property type="term" value="F:UDP-N-acetylmuramate dehydrogenase activity"/>
    <property type="evidence" value="ECO:0007669"/>
    <property type="project" value="UniProtKB-UniRule"/>
</dbReference>
<dbReference type="InterPro" id="IPR011601">
    <property type="entry name" value="MurB_C"/>
</dbReference>
<dbReference type="InterPro" id="IPR003170">
    <property type="entry name" value="MurB"/>
</dbReference>
<dbReference type="Pfam" id="PF02873">
    <property type="entry name" value="MurB_C"/>
    <property type="match status" value="1"/>
</dbReference>
<evidence type="ECO:0000256" key="2">
    <source>
        <dbReference type="ARBA" id="ARBA00003921"/>
    </source>
</evidence>
<keyword evidence="13 16" id="KW-0131">Cell cycle</keyword>
<comment type="subcellular location">
    <subcellularLocation>
        <location evidence="3 16">Cytoplasm</location>
    </subcellularLocation>
</comment>
<dbReference type="GO" id="GO:0051301">
    <property type="term" value="P:cell division"/>
    <property type="evidence" value="ECO:0007669"/>
    <property type="project" value="UniProtKB-KW"/>
</dbReference>
<dbReference type="InterPro" id="IPR016169">
    <property type="entry name" value="FAD-bd_PCMH_sub2"/>
</dbReference>
<evidence type="ECO:0000313" key="18">
    <source>
        <dbReference type="EMBL" id="CAA9587531.1"/>
    </source>
</evidence>
<dbReference type="SUPFAM" id="SSF56194">
    <property type="entry name" value="Uridine diphospho-N-Acetylenolpyruvylglucosamine reductase, MurB, C-terminal domain"/>
    <property type="match status" value="1"/>
</dbReference>
<dbReference type="InterPro" id="IPR006094">
    <property type="entry name" value="Oxid_FAD_bind_N"/>
</dbReference>
<reference evidence="18" key="1">
    <citation type="submission" date="2020-02" db="EMBL/GenBank/DDBJ databases">
        <authorList>
            <person name="Meier V. D."/>
        </authorList>
    </citation>
    <scope>NUCLEOTIDE SEQUENCE</scope>
    <source>
        <strain evidence="18">AVDCRST_MAG86</strain>
    </source>
</reference>
<evidence type="ECO:0000256" key="15">
    <source>
        <dbReference type="ARBA" id="ARBA00048914"/>
    </source>
</evidence>
<proteinExistence type="inferred from homology"/>
<dbReference type="GO" id="GO:0005829">
    <property type="term" value="C:cytosol"/>
    <property type="evidence" value="ECO:0007669"/>
    <property type="project" value="TreeGrafter"/>
</dbReference>
<keyword evidence="9 16" id="KW-0521">NADP</keyword>
<evidence type="ECO:0000256" key="14">
    <source>
        <dbReference type="ARBA" id="ARBA00023316"/>
    </source>
</evidence>
<comment type="similarity">
    <text evidence="16">Belongs to the MurB family.</text>
</comment>
<name>A0A6J4VYB4_9DEIN</name>
<dbReference type="PANTHER" id="PTHR21071">
    <property type="entry name" value="UDP-N-ACETYLENOLPYRUVOYLGLUCOSAMINE REDUCTASE"/>
    <property type="match status" value="1"/>
</dbReference>
<dbReference type="PANTHER" id="PTHR21071:SF4">
    <property type="entry name" value="UDP-N-ACETYLENOLPYRUVOYLGLUCOSAMINE REDUCTASE"/>
    <property type="match status" value="1"/>
</dbReference>
<evidence type="ECO:0000256" key="5">
    <source>
        <dbReference type="ARBA" id="ARBA00022490"/>
    </source>
</evidence>
<comment type="function">
    <text evidence="2 16">Cell wall formation.</text>
</comment>
<keyword evidence="11 16" id="KW-0573">Peptidoglycan synthesis</keyword>
<feature type="domain" description="FAD-binding PCMH-type" evidence="17">
    <location>
        <begin position="21"/>
        <end position="184"/>
    </location>
</feature>
<evidence type="ECO:0000256" key="13">
    <source>
        <dbReference type="ARBA" id="ARBA00023306"/>
    </source>
</evidence>
<dbReference type="UniPathway" id="UPA00219"/>
<dbReference type="EC" id="1.3.1.98" evidence="16"/>
<dbReference type="Gene3D" id="3.90.78.10">
    <property type="entry name" value="UDP-N-acetylenolpyruvoylglucosamine reductase, C-terminal domain"/>
    <property type="match status" value="1"/>
</dbReference>
<dbReference type="GO" id="GO:0008360">
    <property type="term" value="P:regulation of cell shape"/>
    <property type="evidence" value="ECO:0007669"/>
    <property type="project" value="UniProtKB-KW"/>
</dbReference>
<evidence type="ECO:0000256" key="1">
    <source>
        <dbReference type="ARBA" id="ARBA00001974"/>
    </source>
</evidence>
<evidence type="ECO:0000256" key="12">
    <source>
        <dbReference type="ARBA" id="ARBA00023002"/>
    </source>
</evidence>
<dbReference type="Pfam" id="PF01565">
    <property type="entry name" value="FAD_binding_4"/>
    <property type="match status" value="1"/>
</dbReference>
<dbReference type="AlphaFoldDB" id="A0A6J4VYB4"/>
<dbReference type="SUPFAM" id="SSF56176">
    <property type="entry name" value="FAD-binding/transporter-associated domain-like"/>
    <property type="match status" value="1"/>
</dbReference>